<organism evidence="1 2">
    <name type="scientific">Protaetiibacter larvae</name>
    <dbReference type="NCBI Taxonomy" id="2592654"/>
    <lineage>
        <taxon>Bacteria</taxon>
        <taxon>Bacillati</taxon>
        <taxon>Actinomycetota</taxon>
        <taxon>Actinomycetes</taxon>
        <taxon>Micrococcales</taxon>
        <taxon>Microbacteriaceae</taxon>
        <taxon>Protaetiibacter</taxon>
    </lineage>
</organism>
<name>A0A5C1Y421_9MICO</name>
<keyword evidence="2" id="KW-1185">Reference proteome</keyword>
<evidence type="ECO:0000313" key="1">
    <source>
        <dbReference type="EMBL" id="QEO08594.1"/>
    </source>
</evidence>
<dbReference type="AlphaFoldDB" id="A0A5C1Y421"/>
<sequence>MKALTGDGIRGELVRIARELPDGWRFSTGADSAYGLDRMEYAELLNPTAHTSVRVWWAPHELRVSAILAVPYEASSELITGSLHLIGEVVFALCSGRYVREGGEVRVTTEKGAIYLNEWVNDPVEIPGDSSEPS</sequence>
<proteinExistence type="predicted"/>
<dbReference type="KEGG" id="lyk:FLP23_00245"/>
<reference evidence="1 2" key="1">
    <citation type="submission" date="2019-09" db="EMBL/GenBank/DDBJ databases">
        <title>Genome sequencing of strain KACC 19322.</title>
        <authorList>
            <person name="Heo J."/>
            <person name="Kim S.-J."/>
            <person name="Kim J.-S."/>
            <person name="Hong S.-B."/>
            <person name="Kwon S.-W."/>
        </authorList>
    </citation>
    <scope>NUCLEOTIDE SEQUENCE [LARGE SCALE GENOMIC DNA]</scope>
    <source>
        <strain evidence="1 2">KACC 19322</strain>
    </source>
</reference>
<dbReference type="EMBL" id="CP043504">
    <property type="protein sequence ID" value="QEO08594.1"/>
    <property type="molecule type" value="Genomic_DNA"/>
</dbReference>
<evidence type="ECO:0000313" key="2">
    <source>
        <dbReference type="Proteomes" id="UP000322159"/>
    </source>
</evidence>
<protein>
    <submittedName>
        <fullName evidence="1">Uncharacterized protein</fullName>
    </submittedName>
</protein>
<gene>
    <name evidence="1" type="ORF">FLP23_00245</name>
</gene>
<dbReference type="RefSeq" id="WP_149324027.1">
    <property type="nucleotide sequence ID" value="NZ_CP043504.1"/>
</dbReference>
<accession>A0A5C1Y421</accession>
<dbReference type="Proteomes" id="UP000322159">
    <property type="component" value="Chromosome"/>
</dbReference>